<dbReference type="InterPro" id="IPR035992">
    <property type="entry name" value="Ricin_B-like_lectins"/>
</dbReference>
<feature type="chain" id="PRO_5012138156" evidence="1">
    <location>
        <begin position="31"/>
        <end position="193"/>
    </location>
</feature>
<dbReference type="STRING" id="2017.SAMN05444320_104489"/>
<dbReference type="CDD" id="cd00161">
    <property type="entry name" value="beta-trefoil_Ricin-like"/>
    <property type="match status" value="1"/>
</dbReference>
<keyword evidence="3" id="KW-0430">Lectin</keyword>
<feature type="domain" description="Ricin B lectin" evidence="2">
    <location>
        <begin position="85"/>
        <end position="176"/>
    </location>
</feature>
<reference evidence="3 4" key="1">
    <citation type="submission" date="2016-11" db="EMBL/GenBank/DDBJ databases">
        <authorList>
            <person name="Jaros S."/>
            <person name="Januszkiewicz K."/>
            <person name="Wedrychowicz H."/>
        </authorList>
    </citation>
    <scope>NUCLEOTIDE SEQUENCE [LARGE SCALE GENOMIC DNA]</scope>
    <source>
        <strain evidence="3 4">DSM 44523</strain>
    </source>
</reference>
<evidence type="ECO:0000256" key="1">
    <source>
        <dbReference type="SAM" id="SignalP"/>
    </source>
</evidence>
<protein>
    <submittedName>
        <fullName evidence="3">Ricin-type beta-trefoil lectin domain-like</fullName>
    </submittedName>
</protein>
<dbReference type="GO" id="GO:0030246">
    <property type="term" value="F:carbohydrate binding"/>
    <property type="evidence" value="ECO:0007669"/>
    <property type="project" value="UniProtKB-KW"/>
</dbReference>
<dbReference type="PROSITE" id="PS50231">
    <property type="entry name" value="RICIN_B_LECTIN"/>
    <property type="match status" value="1"/>
</dbReference>
<evidence type="ECO:0000313" key="3">
    <source>
        <dbReference type="EMBL" id="SHF67229.1"/>
    </source>
</evidence>
<keyword evidence="4" id="KW-1185">Reference proteome</keyword>
<proteinExistence type="predicted"/>
<dbReference type="AlphaFoldDB" id="A0A1M5DJP7"/>
<gene>
    <name evidence="3" type="ORF">SAMN05444320_104489</name>
</gene>
<organism evidence="3 4">
    <name type="scientific">Streptoalloteichus hindustanus</name>
    <dbReference type="NCBI Taxonomy" id="2017"/>
    <lineage>
        <taxon>Bacteria</taxon>
        <taxon>Bacillati</taxon>
        <taxon>Actinomycetota</taxon>
        <taxon>Actinomycetes</taxon>
        <taxon>Pseudonocardiales</taxon>
        <taxon>Pseudonocardiaceae</taxon>
        <taxon>Streptoalloteichus</taxon>
    </lineage>
</organism>
<evidence type="ECO:0000259" key="2">
    <source>
        <dbReference type="Pfam" id="PF14200"/>
    </source>
</evidence>
<evidence type="ECO:0000313" key="4">
    <source>
        <dbReference type="Proteomes" id="UP000184501"/>
    </source>
</evidence>
<sequence>MKARTATRMALSSLAAVVLTLSLLGSSASAAPDVATPVPPPNQVELADAVRLVNHVSDKCLDVEHGRVEDRTPLIQWRCTPWAYNQMFSFKDKTVIGDFTYVKIVAKHSEKCLSVETNRPSNGARVLQDTCRNEASQWWYTHTEPDGRLAFHNLFTETWMGVAGSSKHDGTAVIVWAGGPDDQKWHPRKVTAG</sequence>
<dbReference type="Gene3D" id="2.80.10.50">
    <property type="match status" value="1"/>
</dbReference>
<feature type="signal peptide" evidence="1">
    <location>
        <begin position="1"/>
        <end position="30"/>
    </location>
</feature>
<accession>A0A1M5DJP7</accession>
<dbReference type="SUPFAM" id="SSF50370">
    <property type="entry name" value="Ricin B-like lectins"/>
    <property type="match status" value="1"/>
</dbReference>
<name>A0A1M5DJP7_STRHI</name>
<dbReference type="EMBL" id="FQVN01000004">
    <property type="protein sequence ID" value="SHF67229.1"/>
    <property type="molecule type" value="Genomic_DNA"/>
</dbReference>
<dbReference type="Pfam" id="PF14200">
    <property type="entry name" value="RicinB_lectin_2"/>
    <property type="match status" value="1"/>
</dbReference>
<dbReference type="Proteomes" id="UP000184501">
    <property type="component" value="Unassembled WGS sequence"/>
</dbReference>
<dbReference type="InterPro" id="IPR000772">
    <property type="entry name" value="Ricin_B_lectin"/>
</dbReference>
<keyword evidence="1" id="KW-0732">Signal</keyword>